<keyword evidence="5" id="KW-0915">Sodium</keyword>
<comment type="similarity">
    <text evidence="9">Belongs to the monovalent cation:proton antiporter 1 (CPA1) transporter (TC 2.A.36) family.</text>
</comment>
<dbReference type="PANTHER" id="PTHR10110">
    <property type="entry name" value="SODIUM/HYDROGEN EXCHANGER"/>
    <property type="match status" value="1"/>
</dbReference>
<evidence type="ECO:0000256" key="7">
    <source>
        <dbReference type="ARBA" id="ARBA00023136"/>
    </source>
</evidence>
<dbReference type="Proteomes" id="UP000285301">
    <property type="component" value="Unassembled WGS sequence"/>
</dbReference>
<keyword evidence="7 10" id="KW-0472">Membrane</keyword>
<name>A0A443RHS4_9ACAR</name>
<feature type="transmembrane region" description="Helical" evidence="10">
    <location>
        <begin position="336"/>
        <end position="354"/>
    </location>
</feature>
<keyword evidence="2 9" id="KW-0813">Transport</keyword>
<evidence type="ECO:0000313" key="13">
    <source>
        <dbReference type="Proteomes" id="UP000285301"/>
    </source>
</evidence>
<reference evidence="12 13" key="1">
    <citation type="journal article" date="2018" name="Gigascience">
        <title>Genomes of trombidid mites reveal novel predicted allergens and laterally-transferred genes associated with secondary metabolism.</title>
        <authorList>
            <person name="Dong X."/>
            <person name="Chaisiri K."/>
            <person name="Xia D."/>
            <person name="Armstrong S.D."/>
            <person name="Fang Y."/>
            <person name="Donnelly M.J."/>
            <person name="Kadowaki T."/>
            <person name="McGarry J.W."/>
            <person name="Darby A.C."/>
            <person name="Makepeace B.L."/>
        </authorList>
    </citation>
    <scope>NUCLEOTIDE SEQUENCE [LARGE SCALE GENOMIC DNA]</scope>
    <source>
        <strain evidence="12">UoL-WK</strain>
    </source>
</reference>
<evidence type="ECO:0000256" key="1">
    <source>
        <dbReference type="ARBA" id="ARBA00004141"/>
    </source>
</evidence>
<evidence type="ECO:0000256" key="9">
    <source>
        <dbReference type="RuleBase" id="RU003722"/>
    </source>
</evidence>
<keyword evidence="6 9" id="KW-0406">Ion transport</keyword>
<protein>
    <recommendedName>
        <fullName evidence="9">Sodium/hydrogen exchanger</fullName>
    </recommendedName>
</protein>
<dbReference type="STRING" id="1965070.A0A443RHS4"/>
<dbReference type="GO" id="GO:0005886">
    <property type="term" value="C:plasma membrane"/>
    <property type="evidence" value="ECO:0007669"/>
    <property type="project" value="TreeGrafter"/>
</dbReference>
<dbReference type="Gene3D" id="6.10.140.1330">
    <property type="match status" value="1"/>
</dbReference>
<dbReference type="InterPro" id="IPR004709">
    <property type="entry name" value="NaH_exchanger"/>
</dbReference>
<evidence type="ECO:0000259" key="11">
    <source>
        <dbReference type="Pfam" id="PF00999"/>
    </source>
</evidence>
<sequence length="506" mass="56632">HLNLESKHIDNLYTENKRGQNSIEFRSEFVADASKEINKRQSIDRKYEPTESSIRLISFRWKEIGLYVSTAMFLVVAALAKIIYHHTTALSAHIPESCVLIALGTAVGICVRLHDRTFFANIATILLYAIIVRGAINDRFLNVLSSKGTFINVILIAISLNICAQAGFFGPNIPMMECAIFATLISAVDPVAVLTIFQEVNVNKSLYFLVFGESLLNDAVVVTLYSTISKLILIEYISANEIIIGFLGLLVISFGGVILGALIGVFTALATLYTEDVRVVEPLIVIMMAYLSYVIAELFHFSGIISLTTCGLVQAEYARNNLSKKSRTTIKYMTKTLSSIADVIIFLFLGIVLVRENHIWNTNFVIYTTVFCVVYRFLSVFALTYCANNYFQRVRVIDFEEQLIMAYGGLRGAIAFCLSAALNSDDTPNAQMFTTTTLLIVLFTVYVLGSTVKPAVRVLRIQIQAKQDTRKLFLALNDRVIETIMSAIEEISGQRSMNYWMVRIRF</sequence>
<feature type="transmembrane region" description="Helical" evidence="10">
    <location>
        <begin position="246"/>
        <end position="270"/>
    </location>
</feature>
<evidence type="ECO:0000256" key="2">
    <source>
        <dbReference type="ARBA" id="ARBA00022448"/>
    </source>
</evidence>
<dbReference type="GO" id="GO:0051453">
    <property type="term" value="P:regulation of intracellular pH"/>
    <property type="evidence" value="ECO:0007669"/>
    <property type="project" value="TreeGrafter"/>
</dbReference>
<accession>A0A443RHS4</accession>
<keyword evidence="8 9" id="KW-0739">Sodium transport</keyword>
<evidence type="ECO:0000256" key="4">
    <source>
        <dbReference type="ARBA" id="ARBA00022989"/>
    </source>
</evidence>
<evidence type="ECO:0000256" key="3">
    <source>
        <dbReference type="ARBA" id="ARBA00022692"/>
    </source>
</evidence>
<keyword evidence="9" id="KW-0050">Antiport</keyword>
<keyword evidence="3 9" id="KW-0812">Transmembrane</keyword>
<evidence type="ECO:0000256" key="6">
    <source>
        <dbReference type="ARBA" id="ARBA00023065"/>
    </source>
</evidence>
<feature type="domain" description="Cation/H+ exchanger transmembrane" evidence="11">
    <location>
        <begin position="75"/>
        <end position="457"/>
    </location>
</feature>
<feature type="transmembrane region" description="Helical" evidence="10">
    <location>
        <begin position="64"/>
        <end position="84"/>
    </location>
</feature>
<organism evidence="12 13">
    <name type="scientific">Dinothrombium tinctorium</name>
    <dbReference type="NCBI Taxonomy" id="1965070"/>
    <lineage>
        <taxon>Eukaryota</taxon>
        <taxon>Metazoa</taxon>
        <taxon>Ecdysozoa</taxon>
        <taxon>Arthropoda</taxon>
        <taxon>Chelicerata</taxon>
        <taxon>Arachnida</taxon>
        <taxon>Acari</taxon>
        <taxon>Acariformes</taxon>
        <taxon>Trombidiformes</taxon>
        <taxon>Prostigmata</taxon>
        <taxon>Anystina</taxon>
        <taxon>Parasitengona</taxon>
        <taxon>Trombidioidea</taxon>
        <taxon>Trombidiidae</taxon>
        <taxon>Dinothrombium</taxon>
    </lineage>
</organism>
<feature type="non-terminal residue" evidence="12">
    <location>
        <position position="1"/>
    </location>
</feature>
<proteinExistence type="inferred from homology"/>
<keyword evidence="13" id="KW-1185">Reference proteome</keyword>
<feature type="transmembrane region" description="Helical" evidence="10">
    <location>
        <begin position="403"/>
        <end position="424"/>
    </location>
</feature>
<feature type="transmembrane region" description="Helical" evidence="10">
    <location>
        <begin position="118"/>
        <end position="136"/>
    </location>
</feature>
<feature type="transmembrane region" description="Helical" evidence="10">
    <location>
        <begin position="366"/>
        <end position="391"/>
    </location>
</feature>
<dbReference type="InterPro" id="IPR018422">
    <property type="entry name" value="Cation/H_exchanger_CPA1"/>
</dbReference>
<evidence type="ECO:0000256" key="10">
    <source>
        <dbReference type="SAM" id="Phobius"/>
    </source>
</evidence>
<evidence type="ECO:0000256" key="5">
    <source>
        <dbReference type="ARBA" id="ARBA00023053"/>
    </source>
</evidence>
<dbReference type="InterPro" id="IPR006153">
    <property type="entry name" value="Cation/H_exchanger_TM"/>
</dbReference>
<dbReference type="OrthoDB" id="6509663at2759"/>
<dbReference type="PANTHER" id="PTHR10110:SF126">
    <property type="entry name" value="NA(+)_H(+) EXCHANGER PROTEIN 7"/>
    <property type="match status" value="1"/>
</dbReference>
<dbReference type="Pfam" id="PF00999">
    <property type="entry name" value="Na_H_Exchanger"/>
    <property type="match status" value="1"/>
</dbReference>
<dbReference type="NCBIfam" id="TIGR00840">
    <property type="entry name" value="b_cpa1"/>
    <property type="match status" value="1"/>
</dbReference>
<feature type="transmembrane region" description="Helical" evidence="10">
    <location>
        <begin position="180"/>
        <end position="200"/>
    </location>
</feature>
<dbReference type="AlphaFoldDB" id="A0A443RHS4"/>
<comment type="caution">
    <text evidence="12">The sequence shown here is derived from an EMBL/GenBank/DDBJ whole genome shotgun (WGS) entry which is preliminary data.</text>
</comment>
<feature type="transmembrane region" description="Helical" evidence="10">
    <location>
        <begin position="148"/>
        <end position="168"/>
    </location>
</feature>
<dbReference type="GO" id="GO:0098719">
    <property type="term" value="P:sodium ion import across plasma membrane"/>
    <property type="evidence" value="ECO:0007669"/>
    <property type="project" value="TreeGrafter"/>
</dbReference>
<feature type="transmembrane region" description="Helical" evidence="10">
    <location>
        <begin position="90"/>
        <end position="111"/>
    </location>
</feature>
<dbReference type="GO" id="GO:0015385">
    <property type="term" value="F:sodium:proton antiporter activity"/>
    <property type="evidence" value="ECO:0007669"/>
    <property type="project" value="InterPro"/>
</dbReference>
<keyword evidence="4 10" id="KW-1133">Transmembrane helix</keyword>
<evidence type="ECO:0000256" key="8">
    <source>
        <dbReference type="ARBA" id="ARBA00023201"/>
    </source>
</evidence>
<feature type="transmembrane region" description="Helical" evidence="10">
    <location>
        <begin position="430"/>
        <end position="449"/>
    </location>
</feature>
<dbReference type="GO" id="GO:0015386">
    <property type="term" value="F:potassium:proton antiporter activity"/>
    <property type="evidence" value="ECO:0007669"/>
    <property type="project" value="TreeGrafter"/>
</dbReference>
<comment type="subcellular location">
    <subcellularLocation>
        <location evidence="1">Membrane</location>
        <topology evidence="1">Multi-pass membrane protein</topology>
    </subcellularLocation>
</comment>
<feature type="transmembrane region" description="Helical" evidence="10">
    <location>
        <begin position="290"/>
        <end position="315"/>
    </location>
</feature>
<evidence type="ECO:0000313" key="12">
    <source>
        <dbReference type="EMBL" id="RWS14822.1"/>
    </source>
</evidence>
<gene>
    <name evidence="12" type="ORF">B4U79_13023</name>
</gene>
<dbReference type="EMBL" id="NCKU01000613">
    <property type="protein sequence ID" value="RWS14822.1"/>
    <property type="molecule type" value="Genomic_DNA"/>
</dbReference>